<evidence type="ECO:0000313" key="3">
    <source>
        <dbReference type="Proteomes" id="UP000472270"/>
    </source>
</evidence>
<dbReference type="AlphaFoldDB" id="A0A673IKL7"/>
<protein>
    <submittedName>
        <fullName evidence="2">Uncharacterized protein</fullName>
    </submittedName>
</protein>
<dbReference type="Ensembl" id="ENSSRHT00000039172.1">
    <property type="protein sequence ID" value="ENSSRHP00000038078.1"/>
    <property type="gene ID" value="ENSSRHG00000019466.1"/>
</dbReference>
<proteinExistence type="predicted"/>
<accession>A0A673IKL7</accession>
<evidence type="ECO:0000313" key="2">
    <source>
        <dbReference type="Ensembl" id="ENSSRHP00000038078.1"/>
    </source>
</evidence>
<reference evidence="2" key="2">
    <citation type="submission" date="2025-09" db="UniProtKB">
        <authorList>
            <consortium name="Ensembl"/>
        </authorList>
    </citation>
    <scope>IDENTIFICATION</scope>
</reference>
<sequence length="78" mass="9065">STDIKPKNFFLIKFCLLFFNFRLRCLVKQLERGEASVVDLKKNLEYAASVLESVYIEETRDCMCSVMLSPYCHECSSI</sequence>
<name>A0A673IKL7_9TELE</name>
<keyword evidence="3" id="KW-1185">Reference proteome</keyword>
<dbReference type="Proteomes" id="UP000472270">
    <property type="component" value="Unassembled WGS sequence"/>
</dbReference>
<feature type="signal peptide" evidence="1">
    <location>
        <begin position="1"/>
        <end position="25"/>
    </location>
</feature>
<evidence type="ECO:0000256" key="1">
    <source>
        <dbReference type="SAM" id="SignalP"/>
    </source>
</evidence>
<keyword evidence="1" id="KW-0732">Signal</keyword>
<reference evidence="2" key="1">
    <citation type="submission" date="2025-08" db="UniProtKB">
        <authorList>
            <consortium name="Ensembl"/>
        </authorList>
    </citation>
    <scope>IDENTIFICATION</scope>
</reference>
<feature type="chain" id="PRO_5025661452" evidence="1">
    <location>
        <begin position="26"/>
        <end position="78"/>
    </location>
</feature>
<organism evidence="2 3">
    <name type="scientific">Sinocyclocheilus rhinocerous</name>
    <dbReference type="NCBI Taxonomy" id="307959"/>
    <lineage>
        <taxon>Eukaryota</taxon>
        <taxon>Metazoa</taxon>
        <taxon>Chordata</taxon>
        <taxon>Craniata</taxon>
        <taxon>Vertebrata</taxon>
        <taxon>Euteleostomi</taxon>
        <taxon>Actinopterygii</taxon>
        <taxon>Neopterygii</taxon>
        <taxon>Teleostei</taxon>
        <taxon>Ostariophysi</taxon>
        <taxon>Cypriniformes</taxon>
        <taxon>Cyprinidae</taxon>
        <taxon>Cyprininae</taxon>
        <taxon>Sinocyclocheilus</taxon>
    </lineage>
</organism>